<dbReference type="InterPro" id="IPR039425">
    <property type="entry name" value="RNA_pol_sigma-70-like"/>
</dbReference>
<dbReference type="Proteomes" id="UP000619078">
    <property type="component" value="Unassembled WGS sequence"/>
</dbReference>
<dbReference type="InterPro" id="IPR007627">
    <property type="entry name" value="RNA_pol_sigma70_r2"/>
</dbReference>
<dbReference type="PANTHER" id="PTHR43133">
    <property type="entry name" value="RNA POLYMERASE ECF-TYPE SIGMA FACTO"/>
    <property type="match status" value="1"/>
</dbReference>
<dbReference type="Pfam" id="PF04542">
    <property type="entry name" value="Sigma70_r2"/>
    <property type="match status" value="1"/>
</dbReference>
<name>A0A926NJW7_9SPHI</name>
<evidence type="ECO:0000256" key="3">
    <source>
        <dbReference type="ARBA" id="ARBA00023082"/>
    </source>
</evidence>
<evidence type="ECO:0000259" key="5">
    <source>
        <dbReference type="Pfam" id="PF04542"/>
    </source>
</evidence>
<reference evidence="7" key="1">
    <citation type="submission" date="2020-09" db="EMBL/GenBank/DDBJ databases">
        <title>Novel species of Mucilaginibacter isolated from a glacier on the Tibetan Plateau.</title>
        <authorList>
            <person name="Liu Q."/>
            <person name="Xin Y.-H."/>
        </authorList>
    </citation>
    <scope>NUCLEOTIDE SEQUENCE</scope>
    <source>
        <strain evidence="7">ZB1P21</strain>
    </source>
</reference>
<evidence type="ECO:0000256" key="1">
    <source>
        <dbReference type="ARBA" id="ARBA00010641"/>
    </source>
</evidence>
<dbReference type="PANTHER" id="PTHR43133:SF46">
    <property type="entry name" value="RNA POLYMERASE SIGMA-70 FACTOR ECF SUBFAMILY"/>
    <property type="match status" value="1"/>
</dbReference>
<dbReference type="InterPro" id="IPR013249">
    <property type="entry name" value="RNA_pol_sigma70_r4_t2"/>
</dbReference>
<evidence type="ECO:0000256" key="4">
    <source>
        <dbReference type="ARBA" id="ARBA00023163"/>
    </source>
</evidence>
<evidence type="ECO:0000259" key="6">
    <source>
        <dbReference type="Pfam" id="PF08281"/>
    </source>
</evidence>
<dbReference type="NCBIfam" id="TIGR02937">
    <property type="entry name" value="sigma70-ECF"/>
    <property type="match status" value="1"/>
</dbReference>
<dbReference type="CDD" id="cd06171">
    <property type="entry name" value="Sigma70_r4"/>
    <property type="match status" value="1"/>
</dbReference>
<accession>A0A926NJW7</accession>
<dbReference type="InterPro" id="IPR036388">
    <property type="entry name" value="WH-like_DNA-bd_sf"/>
</dbReference>
<organism evidence="7 8">
    <name type="scientific">Mucilaginibacter glaciei</name>
    <dbReference type="NCBI Taxonomy" id="2772109"/>
    <lineage>
        <taxon>Bacteria</taxon>
        <taxon>Pseudomonadati</taxon>
        <taxon>Bacteroidota</taxon>
        <taxon>Sphingobacteriia</taxon>
        <taxon>Sphingobacteriales</taxon>
        <taxon>Sphingobacteriaceae</taxon>
        <taxon>Mucilaginibacter</taxon>
    </lineage>
</organism>
<dbReference type="InterPro" id="IPR013324">
    <property type="entry name" value="RNA_pol_sigma_r3/r4-like"/>
</dbReference>
<evidence type="ECO:0000313" key="8">
    <source>
        <dbReference type="Proteomes" id="UP000619078"/>
    </source>
</evidence>
<protein>
    <submittedName>
        <fullName evidence="7">Sigma-70 family RNA polymerase sigma factor</fullName>
    </submittedName>
</protein>
<gene>
    <name evidence="7" type="ORF">IDJ76_05720</name>
</gene>
<keyword evidence="2" id="KW-0805">Transcription regulation</keyword>
<dbReference type="Pfam" id="PF08281">
    <property type="entry name" value="Sigma70_r4_2"/>
    <property type="match status" value="1"/>
</dbReference>
<keyword evidence="4" id="KW-0804">Transcription</keyword>
<dbReference type="GO" id="GO:0016987">
    <property type="term" value="F:sigma factor activity"/>
    <property type="evidence" value="ECO:0007669"/>
    <property type="project" value="UniProtKB-KW"/>
</dbReference>
<dbReference type="RefSeq" id="WP_191162361.1">
    <property type="nucleotide sequence ID" value="NZ_JACWMX010000002.1"/>
</dbReference>
<keyword evidence="3" id="KW-0731">Sigma factor</keyword>
<dbReference type="SUPFAM" id="SSF88659">
    <property type="entry name" value="Sigma3 and sigma4 domains of RNA polymerase sigma factors"/>
    <property type="match status" value="1"/>
</dbReference>
<comment type="caution">
    <text evidence="7">The sequence shown here is derived from an EMBL/GenBank/DDBJ whole genome shotgun (WGS) entry which is preliminary data.</text>
</comment>
<feature type="domain" description="RNA polymerase sigma-70 region 2" evidence="5">
    <location>
        <begin position="27"/>
        <end position="93"/>
    </location>
</feature>
<comment type="similarity">
    <text evidence="1">Belongs to the sigma-70 factor family. ECF subfamily.</text>
</comment>
<sequence length="189" mass="21628">MFLEPKPSIDELVERCKAGQRKAQELLYKQLAGKMLGVCMRYATDRMEAEDMLQNGFIRVFQKMGDYRGDGSFEGWVRRIMVHSSIEYYRRHHKMMQVVDIDNAGDEPSVNAVAASSLEAKDLLLLIKTLSPGYRMVFNLYAIDGYSHKEIAEMTGISEGASKSQLSRARAILKEQILKMEKKRYEYAG</sequence>
<proteinExistence type="inferred from homology"/>
<keyword evidence="8" id="KW-1185">Reference proteome</keyword>
<dbReference type="GO" id="GO:0003677">
    <property type="term" value="F:DNA binding"/>
    <property type="evidence" value="ECO:0007669"/>
    <property type="project" value="InterPro"/>
</dbReference>
<evidence type="ECO:0000256" key="2">
    <source>
        <dbReference type="ARBA" id="ARBA00023015"/>
    </source>
</evidence>
<feature type="domain" description="RNA polymerase sigma factor 70 region 4 type 2" evidence="6">
    <location>
        <begin position="122"/>
        <end position="171"/>
    </location>
</feature>
<dbReference type="SUPFAM" id="SSF88946">
    <property type="entry name" value="Sigma2 domain of RNA polymerase sigma factors"/>
    <property type="match status" value="1"/>
</dbReference>
<dbReference type="GO" id="GO:0006352">
    <property type="term" value="P:DNA-templated transcription initiation"/>
    <property type="evidence" value="ECO:0007669"/>
    <property type="project" value="InterPro"/>
</dbReference>
<dbReference type="Gene3D" id="1.10.10.10">
    <property type="entry name" value="Winged helix-like DNA-binding domain superfamily/Winged helix DNA-binding domain"/>
    <property type="match status" value="1"/>
</dbReference>
<evidence type="ECO:0000313" key="7">
    <source>
        <dbReference type="EMBL" id="MBD1392586.1"/>
    </source>
</evidence>
<dbReference type="InterPro" id="IPR013325">
    <property type="entry name" value="RNA_pol_sigma_r2"/>
</dbReference>
<dbReference type="EMBL" id="JACWMX010000002">
    <property type="protein sequence ID" value="MBD1392586.1"/>
    <property type="molecule type" value="Genomic_DNA"/>
</dbReference>
<dbReference type="Gene3D" id="1.10.1740.10">
    <property type="match status" value="1"/>
</dbReference>
<dbReference type="InterPro" id="IPR014284">
    <property type="entry name" value="RNA_pol_sigma-70_dom"/>
</dbReference>
<dbReference type="AlphaFoldDB" id="A0A926NJW7"/>